<evidence type="ECO:0000313" key="1">
    <source>
        <dbReference type="EMBL" id="KKK61473.1"/>
    </source>
</evidence>
<comment type="caution">
    <text evidence="1">The sequence shown here is derived from an EMBL/GenBank/DDBJ whole genome shotgun (WGS) entry which is preliminary data.</text>
</comment>
<protein>
    <submittedName>
        <fullName evidence="1">Uncharacterized protein</fullName>
    </submittedName>
</protein>
<accession>A0A0F8WXV1</accession>
<dbReference type="EMBL" id="LAZR01062456">
    <property type="protein sequence ID" value="KKK61473.1"/>
    <property type="molecule type" value="Genomic_DNA"/>
</dbReference>
<organism evidence="1">
    <name type="scientific">marine sediment metagenome</name>
    <dbReference type="NCBI Taxonomy" id="412755"/>
    <lineage>
        <taxon>unclassified sequences</taxon>
        <taxon>metagenomes</taxon>
        <taxon>ecological metagenomes</taxon>
    </lineage>
</organism>
<proteinExistence type="predicted"/>
<reference evidence="1" key="1">
    <citation type="journal article" date="2015" name="Nature">
        <title>Complex archaea that bridge the gap between prokaryotes and eukaryotes.</title>
        <authorList>
            <person name="Spang A."/>
            <person name="Saw J.H."/>
            <person name="Jorgensen S.L."/>
            <person name="Zaremba-Niedzwiedzka K."/>
            <person name="Martijn J."/>
            <person name="Lind A.E."/>
            <person name="van Eijk R."/>
            <person name="Schleper C."/>
            <person name="Guy L."/>
            <person name="Ettema T.J."/>
        </authorList>
    </citation>
    <scope>NUCLEOTIDE SEQUENCE</scope>
</reference>
<name>A0A0F8WXV1_9ZZZZ</name>
<sequence>MELESEMKKLRELTQSCVLVEASRNPEEFLCTIGWHHRGNWFRDIQVSAENALDAVRLAKEKWTNEQTHEV</sequence>
<dbReference type="AlphaFoldDB" id="A0A0F8WXV1"/>
<gene>
    <name evidence="1" type="ORF">LCGC14_3013980</name>
</gene>